<dbReference type="PANTHER" id="PTHR11533">
    <property type="entry name" value="PROTEASE M1 ZINC METALLOPROTEASE"/>
    <property type="match status" value="1"/>
</dbReference>
<evidence type="ECO:0000256" key="10">
    <source>
        <dbReference type="ARBA" id="ARBA00022670"/>
    </source>
</evidence>
<keyword evidence="21" id="KW-0325">Glycoprotein</keyword>
<dbReference type="EC" id="3.4.11.7" evidence="6"/>
<feature type="domain" description="Aminopeptidase N-like N-terminal" evidence="30">
    <location>
        <begin position="397"/>
        <end position="595"/>
    </location>
</feature>
<evidence type="ECO:0000256" key="16">
    <source>
        <dbReference type="ARBA" id="ARBA00022968"/>
    </source>
</evidence>
<dbReference type="Gene3D" id="2.60.40.1910">
    <property type="match status" value="1"/>
</dbReference>
<dbReference type="Proteomes" id="UP000069272">
    <property type="component" value="Chromosome 2R"/>
</dbReference>
<keyword evidence="20" id="KW-1015">Disulfide bond</keyword>
<feature type="domain" description="Aminopeptidase N-like N-terminal" evidence="30">
    <location>
        <begin position="99"/>
        <end position="215"/>
    </location>
</feature>
<dbReference type="FunFam" id="2.60.40.1730:FF:000001">
    <property type="entry name" value="Leucyl-cystinyl aminopeptidase"/>
    <property type="match status" value="1"/>
</dbReference>
<keyword evidence="19 27" id="KW-0472">Membrane</keyword>
<evidence type="ECO:0000256" key="8">
    <source>
        <dbReference type="ARBA" id="ARBA00022475"/>
    </source>
</evidence>
<evidence type="ECO:0000256" key="24">
    <source>
        <dbReference type="PIRSR" id="PIRSR634016-3"/>
    </source>
</evidence>
<evidence type="ECO:0000256" key="18">
    <source>
        <dbReference type="ARBA" id="ARBA00023049"/>
    </source>
</evidence>
<evidence type="ECO:0000256" key="22">
    <source>
        <dbReference type="ARBA" id="ARBA00023288"/>
    </source>
</evidence>
<dbReference type="GO" id="GO:0008270">
    <property type="term" value="F:zinc ion binding"/>
    <property type="evidence" value="ECO:0007669"/>
    <property type="project" value="InterPro"/>
</dbReference>
<dbReference type="InterPro" id="IPR001930">
    <property type="entry name" value="Peptidase_M1"/>
</dbReference>
<feature type="binding site" evidence="24">
    <location>
        <position position="729"/>
    </location>
    <ligand>
        <name>Zn(2+)</name>
        <dbReference type="ChEBI" id="CHEBI:29105"/>
        <note>catalytic</note>
    </ligand>
</feature>
<evidence type="ECO:0000259" key="28">
    <source>
        <dbReference type="Pfam" id="PF01433"/>
    </source>
</evidence>
<dbReference type="GO" id="GO:0070006">
    <property type="term" value="F:metalloaminopeptidase activity"/>
    <property type="evidence" value="ECO:0007669"/>
    <property type="project" value="TreeGrafter"/>
</dbReference>
<dbReference type="STRING" id="7167.A0A182FBP4"/>
<dbReference type="VEuPathDB" id="VectorBase:AALB20_035738"/>
<evidence type="ECO:0000256" key="17">
    <source>
        <dbReference type="ARBA" id="ARBA00022989"/>
    </source>
</evidence>
<feature type="region of interest" description="Disordered" evidence="26">
    <location>
        <begin position="61"/>
        <end position="83"/>
    </location>
</feature>
<dbReference type="InterPro" id="IPR050344">
    <property type="entry name" value="Peptidase_M1_aminopeptidases"/>
</dbReference>
<dbReference type="SUPFAM" id="SSF63737">
    <property type="entry name" value="Leukotriene A4 hydrolase N-terminal domain"/>
    <property type="match status" value="2"/>
</dbReference>
<evidence type="ECO:0000256" key="14">
    <source>
        <dbReference type="ARBA" id="ARBA00022833"/>
    </source>
</evidence>
<keyword evidence="32" id="KW-1185">Reference proteome</keyword>
<dbReference type="GO" id="GO:0005615">
    <property type="term" value="C:extracellular space"/>
    <property type="evidence" value="ECO:0007669"/>
    <property type="project" value="TreeGrafter"/>
</dbReference>
<evidence type="ECO:0000256" key="20">
    <source>
        <dbReference type="ARBA" id="ARBA00023157"/>
    </source>
</evidence>
<dbReference type="Gene3D" id="1.10.390.10">
    <property type="entry name" value="Neutral Protease Domain 2"/>
    <property type="match status" value="1"/>
</dbReference>
<dbReference type="GO" id="GO:0006508">
    <property type="term" value="P:proteolysis"/>
    <property type="evidence" value="ECO:0007669"/>
    <property type="project" value="UniProtKB-KW"/>
</dbReference>
<comment type="similarity">
    <text evidence="4">Belongs to the peptidase M1 family.</text>
</comment>
<sequence length="1284" mass="145087">MVNQIVQQSKDWMLNNKVATFLSVALFAMVITTIALAVSNNNNAADLEECQAKIDSVTSTIAPTSETTSSEVSNEDTTTPESTTVAPTTIEYRLPQHNVPVHYDLVLQPNLALGTFTGRTTITIRTDQATDRVVLHSHLLDIGKVEFKCFNDTSLTYTDHGFDEERSFLEIKLSSNLGVQFESELTIEFSGRLDEQIVGFYSSSYRSETGTEVLVWRVHLRRFWAAVRTGSSRPRCVKSATLMTVKPTVVGVGAAMTGGIRPAGHIPHSSRRPSVVSDEREREHRRRSIVILSLLAACAFLFVLCLCLLLALVLVGRRFSSANVTAAGADDYQRALLPEQLNLEGSLLDENRSTLSLPNSVFNSRDNVPVASSMNRVFKMGEQIVRTLGFRLPRHVKPVHYELRLQTDLTNETFSGTVGIELNVSEVTNYIVLHSKRLTITETALRALLSNDGQAAADGQEIGIRRAYEVPEHEYWVIETQDDIAAGDYRLSMQFNGSLADRIIGFYSSQYRDKVTNKTRKIATSKFEPTFARQAFPCFDEPHLKAEYTVHLVHPMGDGYEALSNMNVSEVVQNAPSTGLATTSFERSVRMSTYLVVFIVSDFLYKERIVQPKYGESFPLRVYATPLQQNNTQYALDTAAKIIEHYVDYFSIPYPLPKLDMAAIPDFVSGAMETWGLVTYRETSILYNKETSSTANKQRVAGVIAHELAHMWFGNLVTMKWWNELWLNEGFASYIEYKGIDVAHPDWGIKEQFIIDDLHGVMTLDATLASHPIVVSVENPNQITEIFDTITYSKGASVIRMLEDFVSPPIFQQGVTRYLEKNKFASGVSEDLMTELDALVTEVSVTEVMDTFTKQKGLPVVMVEVNDSQYVLRQQRFLADQEAASQETEVSPYGYRWHIPLTYISSDNESVRRLWFPPKDDVALLEIKDAGGPNGWVKFNYQQVGYYRVNYPDNMWDQFAKALTDNASTFTIGDRTGLLNDAFALADASLLKYSVALELTRYLADEQEYVPWSAIASKLKTIRNLLYNYISYDHITQYTRQLVSKVVDTIGWDPVEDEHMKNLLRTTVLDLACTVGHPECLDQAGQRFKKWLTEKEVIHPDIRSIVYTYGIQSGVSIADWEQVLARYEEESDANEKAKLMAALTAYPDQRVMRRLLDLSWNTTVVRTQDQLSCIQSIAANRYGEQVAWEHVRENWERLVDRFTIGERNLGRMIPSITGRFTTQARLMELQDFFARYPEAGAGAAARAQALENIQNNINWLKRNEQNVATWLSDVPPVVPESNRR</sequence>
<keyword evidence="7" id="KW-0031">Aminopeptidase</keyword>
<evidence type="ECO:0000256" key="6">
    <source>
        <dbReference type="ARBA" id="ARBA00012567"/>
    </source>
</evidence>
<dbReference type="InterPro" id="IPR034016">
    <property type="entry name" value="M1_APN-typ"/>
</dbReference>
<dbReference type="Pfam" id="PF01433">
    <property type="entry name" value="Peptidase_M1"/>
    <property type="match status" value="1"/>
</dbReference>
<dbReference type="InterPro" id="IPR024571">
    <property type="entry name" value="ERAP1-like_C_dom"/>
</dbReference>
<keyword evidence="10" id="KW-0645">Protease</keyword>
<reference evidence="31 32" key="1">
    <citation type="journal article" date="2017" name="G3 (Bethesda)">
        <title>The Physical Genome Mapping of Anopheles albimanus Corrected Scaffold Misassemblies and Identified Interarm Rearrangements in Genus Anopheles.</title>
        <authorList>
            <person name="Artemov G.N."/>
            <person name="Peery A.N."/>
            <person name="Jiang X."/>
            <person name="Tu Z."/>
            <person name="Stegniy V.N."/>
            <person name="Sharakhova M.V."/>
            <person name="Sharakhov I.V."/>
        </authorList>
    </citation>
    <scope>NUCLEOTIDE SEQUENCE [LARGE SCALE GENOMIC DNA]</scope>
    <source>
        <strain evidence="31 32">ALBI9_A</strain>
    </source>
</reference>
<keyword evidence="15" id="KW-0106">Calcium</keyword>
<dbReference type="Gene3D" id="1.25.50.20">
    <property type="match status" value="1"/>
</dbReference>
<organism evidence="31 32">
    <name type="scientific">Anopheles albimanus</name>
    <name type="common">New world malaria mosquito</name>
    <dbReference type="NCBI Taxonomy" id="7167"/>
    <lineage>
        <taxon>Eukaryota</taxon>
        <taxon>Metazoa</taxon>
        <taxon>Ecdysozoa</taxon>
        <taxon>Arthropoda</taxon>
        <taxon>Hexapoda</taxon>
        <taxon>Insecta</taxon>
        <taxon>Pterygota</taxon>
        <taxon>Neoptera</taxon>
        <taxon>Endopterygota</taxon>
        <taxon>Diptera</taxon>
        <taxon>Nematocera</taxon>
        <taxon>Culicoidea</taxon>
        <taxon>Culicidae</taxon>
        <taxon>Anophelinae</taxon>
        <taxon>Anopheles</taxon>
    </lineage>
</organism>
<evidence type="ECO:0000256" key="4">
    <source>
        <dbReference type="ARBA" id="ARBA00010136"/>
    </source>
</evidence>
<dbReference type="GO" id="GO:0004230">
    <property type="term" value="F:glutamyl aminopeptidase activity"/>
    <property type="evidence" value="ECO:0007669"/>
    <property type="project" value="UniProtKB-EC"/>
</dbReference>
<dbReference type="InterPro" id="IPR014782">
    <property type="entry name" value="Peptidase_M1_dom"/>
</dbReference>
<evidence type="ECO:0000259" key="30">
    <source>
        <dbReference type="Pfam" id="PF17900"/>
    </source>
</evidence>
<keyword evidence="11 27" id="KW-0812">Transmembrane</keyword>
<evidence type="ECO:0000256" key="13">
    <source>
        <dbReference type="ARBA" id="ARBA00022801"/>
    </source>
</evidence>
<keyword evidence="18" id="KW-0482">Metalloprotease</keyword>
<proteinExistence type="inferred from homology"/>
<keyword evidence="16" id="KW-0735">Signal-anchor</keyword>
<dbReference type="GO" id="GO:0043171">
    <property type="term" value="P:peptide catabolic process"/>
    <property type="evidence" value="ECO:0007669"/>
    <property type="project" value="TreeGrafter"/>
</dbReference>
<comment type="cofactor">
    <cofactor evidence="24">
        <name>Zn(2+)</name>
        <dbReference type="ChEBI" id="CHEBI:29105"/>
    </cofactor>
    <text evidence="24">Binds 1 zinc ion per subunit.</text>
</comment>
<comment type="subcellular location">
    <subcellularLocation>
        <location evidence="3">Cell membrane</location>
        <topology evidence="3">Lipid-anchor</topology>
        <topology evidence="3">GPI-anchor</topology>
    </subcellularLocation>
    <subcellularLocation>
        <location evidence="2">Cell membrane</location>
        <topology evidence="2">Single-pass type II membrane protein</topology>
    </subcellularLocation>
</comment>
<name>A0A182FBP4_ANOAL</name>
<keyword evidence="9" id="KW-0336">GPI-anchor</keyword>
<feature type="compositionally biased region" description="Low complexity" evidence="26">
    <location>
        <begin position="64"/>
        <end position="83"/>
    </location>
</feature>
<keyword evidence="13" id="KW-0378">Hydrolase</keyword>
<feature type="domain" description="ERAP1-like C-terminal" evidence="29">
    <location>
        <begin position="936"/>
        <end position="1255"/>
    </location>
</feature>
<dbReference type="InterPro" id="IPR045357">
    <property type="entry name" value="Aminopeptidase_N-like_N"/>
</dbReference>
<dbReference type="GO" id="GO:0042277">
    <property type="term" value="F:peptide binding"/>
    <property type="evidence" value="ECO:0007669"/>
    <property type="project" value="TreeGrafter"/>
</dbReference>
<keyword evidence="14 24" id="KW-0862">Zinc</keyword>
<dbReference type="EnsemblMetazoa" id="AALB003927-RA">
    <property type="protein sequence ID" value="AALB003927-PA"/>
    <property type="gene ID" value="AALB003927"/>
</dbReference>
<dbReference type="FunFam" id="1.10.390.10:FF:000006">
    <property type="entry name" value="Puromycin-sensitive aminopeptidase"/>
    <property type="match status" value="1"/>
</dbReference>
<dbReference type="InterPro" id="IPR027268">
    <property type="entry name" value="Peptidase_M4/M1_CTD_sf"/>
</dbReference>
<dbReference type="SUPFAM" id="SSF55486">
    <property type="entry name" value="Metalloproteases ('zincins'), catalytic domain"/>
    <property type="match status" value="1"/>
</dbReference>
<evidence type="ECO:0000256" key="1">
    <source>
        <dbReference type="ARBA" id="ARBA00001703"/>
    </source>
</evidence>
<evidence type="ECO:0000256" key="12">
    <source>
        <dbReference type="ARBA" id="ARBA00022723"/>
    </source>
</evidence>
<evidence type="ECO:0000256" key="2">
    <source>
        <dbReference type="ARBA" id="ARBA00004401"/>
    </source>
</evidence>
<evidence type="ECO:0000256" key="15">
    <source>
        <dbReference type="ARBA" id="ARBA00022837"/>
    </source>
</evidence>
<evidence type="ECO:0000256" key="3">
    <source>
        <dbReference type="ARBA" id="ARBA00004609"/>
    </source>
</evidence>
<feature type="transmembrane region" description="Helical" evidence="27">
    <location>
        <begin position="289"/>
        <end position="315"/>
    </location>
</feature>
<comment type="subunit">
    <text evidence="5">Homodimer; disulfide-linked.</text>
</comment>
<dbReference type="Pfam" id="PF11838">
    <property type="entry name" value="ERAP1_C"/>
    <property type="match status" value="1"/>
</dbReference>
<evidence type="ECO:0000256" key="23">
    <source>
        <dbReference type="PIRSR" id="PIRSR634016-1"/>
    </source>
</evidence>
<feature type="domain" description="Peptidase M1 membrane alanine aminopeptidase" evidence="28">
    <location>
        <begin position="634"/>
        <end position="852"/>
    </location>
</feature>
<reference evidence="31" key="2">
    <citation type="submission" date="2022-08" db="UniProtKB">
        <authorList>
            <consortium name="EnsemblMetazoa"/>
        </authorList>
    </citation>
    <scope>IDENTIFICATION</scope>
    <source>
        <strain evidence="31">STECLA/ALBI9_A</strain>
    </source>
</reference>
<evidence type="ECO:0000256" key="27">
    <source>
        <dbReference type="SAM" id="Phobius"/>
    </source>
</evidence>
<evidence type="ECO:0000256" key="7">
    <source>
        <dbReference type="ARBA" id="ARBA00022438"/>
    </source>
</evidence>
<evidence type="ECO:0000259" key="29">
    <source>
        <dbReference type="Pfam" id="PF11838"/>
    </source>
</evidence>
<evidence type="ECO:0000256" key="19">
    <source>
        <dbReference type="ARBA" id="ARBA00023136"/>
    </source>
</evidence>
<feature type="active site" description="Proton acceptor" evidence="23">
    <location>
        <position position="707"/>
    </location>
</feature>
<dbReference type="PANTHER" id="PTHR11533:SF276">
    <property type="entry name" value="GLUTAMYL AMINOPEPTIDASE"/>
    <property type="match status" value="1"/>
</dbReference>
<dbReference type="PRINTS" id="PR00756">
    <property type="entry name" value="ALADIPTASE"/>
</dbReference>
<evidence type="ECO:0000256" key="25">
    <source>
        <dbReference type="PIRSR" id="PIRSR634016-4"/>
    </source>
</evidence>
<comment type="catalytic activity">
    <reaction evidence="1">
        <text>Release of N-terminal glutamate (and to a lesser extent aspartate) from a peptide.</text>
        <dbReference type="EC" id="3.4.11.7"/>
    </reaction>
</comment>
<dbReference type="FunFam" id="1.25.50.20:FF:000001">
    <property type="entry name" value="Aminopeptidase"/>
    <property type="match status" value="1"/>
</dbReference>
<feature type="binding site" evidence="24">
    <location>
        <position position="706"/>
    </location>
    <ligand>
        <name>Zn(2+)</name>
        <dbReference type="ChEBI" id="CHEBI:29105"/>
        <note>catalytic</note>
    </ligand>
</feature>
<evidence type="ECO:0000256" key="5">
    <source>
        <dbReference type="ARBA" id="ARBA00011748"/>
    </source>
</evidence>
<evidence type="ECO:0000256" key="9">
    <source>
        <dbReference type="ARBA" id="ARBA00022622"/>
    </source>
</evidence>
<keyword evidence="8" id="KW-1003">Cell membrane</keyword>
<evidence type="ECO:0000313" key="31">
    <source>
        <dbReference type="EnsemblMetazoa" id="AALB003927-PA"/>
    </source>
</evidence>
<feature type="binding site" evidence="24">
    <location>
        <position position="710"/>
    </location>
    <ligand>
        <name>Zn(2+)</name>
        <dbReference type="ChEBI" id="CHEBI:29105"/>
        <note>catalytic</note>
    </ligand>
</feature>
<feature type="site" description="Transition state stabilizer" evidence="25">
    <location>
        <position position="792"/>
    </location>
</feature>
<keyword evidence="22" id="KW-0449">Lipoprotein</keyword>
<dbReference type="VEuPathDB" id="VectorBase:AALB003927"/>
<dbReference type="GO" id="GO:0005886">
    <property type="term" value="C:plasma membrane"/>
    <property type="evidence" value="ECO:0007669"/>
    <property type="project" value="UniProtKB-SubCell"/>
</dbReference>
<dbReference type="GO" id="GO:0098552">
    <property type="term" value="C:side of membrane"/>
    <property type="evidence" value="ECO:0007669"/>
    <property type="project" value="UniProtKB-KW"/>
</dbReference>
<evidence type="ECO:0000256" key="11">
    <source>
        <dbReference type="ARBA" id="ARBA00022692"/>
    </source>
</evidence>
<dbReference type="Gene3D" id="2.60.40.1730">
    <property type="entry name" value="tricorn interacting facor f3 domain"/>
    <property type="match status" value="2"/>
</dbReference>
<evidence type="ECO:0000256" key="21">
    <source>
        <dbReference type="ARBA" id="ARBA00023180"/>
    </source>
</evidence>
<protein>
    <recommendedName>
        <fullName evidence="6">glutamyl aminopeptidase</fullName>
        <ecNumber evidence="6">3.4.11.7</ecNumber>
    </recommendedName>
</protein>
<dbReference type="GO" id="GO:0005737">
    <property type="term" value="C:cytoplasm"/>
    <property type="evidence" value="ECO:0007669"/>
    <property type="project" value="TreeGrafter"/>
</dbReference>
<keyword evidence="17 27" id="KW-1133">Transmembrane helix</keyword>
<dbReference type="Pfam" id="PF17900">
    <property type="entry name" value="Peptidase_M1_N"/>
    <property type="match status" value="2"/>
</dbReference>
<dbReference type="FunFam" id="2.60.40.1910:FF:000003">
    <property type="entry name" value="Aminopeptidase"/>
    <property type="match status" value="1"/>
</dbReference>
<feature type="transmembrane region" description="Helical" evidence="27">
    <location>
        <begin position="18"/>
        <end position="38"/>
    </location>
</feature>
<accession>A0A182FBP4</accession>
<evidence type="ECO:0000256" key="26">
    <source>
        <dbReference type="SAM" id="MobiDB-lite"/>
    </source>
</evidence>
<dbReference type="InterPro" id="IPR042097">
    <property type="entry name" value="Aminopeptidase_N-like_N_sf"/>
</dbReference>
<evidence type="ECO:0000313" key="32">
    <source>
        <dbReference type="Proteomes" id="UP000069272"/>
    </source>
</evidence>
<keyword evidence="12 24" id="KW-0479">Metal-binding</keyword>
<dbReference type="CDD" id="cd09601">
    <property type="entry name" value="M1_APN-Q_like"/>
    <property type="match status" value="1"/>
</dbReference>